<evidence type="ECO:0000313" key="2">
    <source>
        <dbReference type="EnsemblProtists" id="HpaP801697"/>
    </source>
</evidence>
<feature type="compositionally biased region" description="Polar residues" evidence="1">
    <location>
        <begin position="438"/>
        <end position="448"/>
    </location>
</feature>
<dbReference type="AlphaFoldDB" id="M4B5Z7"/>
<dbReference type="SUPFAM" id="SSF57903">
    <property type="entry name" value="FYVE/PHD zinc finger"/>
    <property type="match status" value="1"/>
</dbReference>
<proteinExistence type="predicted"/>
<feature type="compositionally biased region" description="Polar residues" evidence="1">
    <location>
        <begin position="368"/>
        <end position="379"/>
    </location>
</feature>
<dbReference type="EnsemblProtists" id="HpaT801697">
    <property type="protein sequence ID" value="HpaP801697"/>
    <property type="gene ID" value="HpaG801697"/>
</dbReference>
<accession>M4B5Z7</accession>
<organism evidence="2 3">
    <name type="scientific">Hyaloperonospora arabidopsidis (strain Emoy2)</name>
    <name type="common">Downy mildew agent</name>
    <name type="synonym">Peronospora arabidopsidis</name>
    <dbReference type="NCBI Taxonomy" id="559515"/>
    <lineage>
        <taxon>Eukaryota</taxon>
        <taxon>Sar</taxon>
        <taxon>Stramenopiles</taxon>
        <taxon>Oomycota</taxon>
        <taxon>Peronosporomycetes</taxon>
        <taxon>Peronosporales</taxon>
        <taxon>Peronosporaceae</taxon>
        <taxon>Hyaloperonospora</taxon>
    </lineage>
</organism>
<dbReference type="InterPro" id="IPR023393">
    <property type="entry name" value="START-like_dom_sf"/>
</dbReference>
<dbReference type="InterPro" id="IPR011011">
    <property type="entry name" value="Znf_FYVE_PHD"/>
</dbReference>
<dbReference type="Proteomes" id="UP000011713">
    <property type="component" value="Unassembled WGS sequence"/>
</dbReference>
<feature type="region of interest" description="Disordered" evidence="1">
    <location>
        <begin position="402"/>
        <end position="465"/>
    </location>
</feature>
<dbReference type="eggNOG" id="ENOG502SIDX">
    <property type="taxonomic scope" value="Eukaryota"/>
</dbReference>
<feature type="region of interest" description="Disordered" evidence="1">
    <location>
        <begin position="360"/>
        <end position="379"/>
    </location>
</feature>
<evidence type="ECO:0000256" key="1">
    <source>
        <dbReference type="SAM" id="MobiDB-lite"/>
    </source>
</evidence>
<dbReference type="InParanoid" id="M4B5Z7"/>
<name>M4B5Z7_HYAAE</name>
<dbReference type="Gene3D" id="3.30.530.20">
    <property type="match status" value="1"/>
</dbReference>
<reference evidence="3" key="1">
    <citation type="journal article" date="2010" name="Science">
        <title>Signatures of adaptation to obligate biotrophy in the Hyaloperonospora arabidopsidis genome.</title>
        <authorList>
            <person name="Baxter L."/>
            <person name="Tripathy S."/>
            <person name="Ishaque N."/>
            <person name="Boot N."/>
            <person name="Cabral A."/>
            <person name="Kemen E."/>
            <person name="Thines M."/>
            <person name="Ah-Fong A."/>
            <person name="Anderson R."/>
            <person name="Badejoko W."/>
            <person name="Bittner-Eddy P."/>
            <person name="Boore J.L."/>
            <person name="Chibucos M.C."/>
            <person name="Coates M."/>
            <person name="Dehal P."/>
            <person name="Delehaunty K."/>
            <person name="Dong S."/>
            <person name="Downton P."/>
            <person name="Dumas B."/>
            <person name="Fabro G."/>
            <person name="Fronick C."/>
            <person name="Fuerstenberg S.I."/>
            <person name="Fulton L."/>
            <person name="Gaulin E."/>
            <person name="Govers F."/>
            <person name="Hughes L."/>
            <person name="Humphray S."/>
            <person name="Jiang R.H."/>
            <person name="Judelson H."/>
            <person name="Kamoun S."/>
            <person name="Kyung K."/>
            <person name="Meijer H."/>
            <person name="Minx P."/>
            <person name="Morris P."/>
            <person name="Nelson J."/>
            <person name="Phuntumart V."/>
            <person name="Qutob D."/>
            <person name="Rehmany A."/>
            <person name="Rougon-Cardoso A."/>
            <person name="Ryden P."/>
            <person name="Torto-Alalibo T."/>
            <person name="Studholme D."/>
            <person name="Wang Y."/>
            <person name="Win J."/>
            <person name="Wood J."/>
            <person name="Clifton S.W."/>
            <person name="Rogers J."/>
            <person name="Van den Ackerveken G."/>
            <person name="Jones J.D."/>
            <person name="McDowell J.M."/>
            <person name="Beynon J."/>
            <person name="Tyler B.M."/>
        </authorList>
    </citation>
    <scope>NUCLEOTIDE SEQUENCE [LARGE SCALE GENOMIC DNA]</scope>
    <source>
        <strain evidence="3">Emoy2</strain>
    </source>
</reference>
<dbReference type="HOGENOM" id="CLU_031513_0_0_1"/>
<reference evidence="2" key="2">
    <citation type="submission" date="2015-06" db="UniProtKB">
        <authorList>
            <consortium name="EnsemblProtists"/>
        </authorList>
    </citation>
    <scope>IDENTIFICATION</scope>
    <source>
        <strain evidence="2">Emoy2</strain>
    </source>
</reference>
<dbReference type="STRING" id="559515.M4B5Z7"/>
<dbReference type="VEuPathDB" id="FungiDB:HpaG801697"/>
<dbReference type="EMBL" id="JH598461">
    <property type="status" value="NOT_ANNOTATED_CDS"/>
    <property type="molecule type" value="Genomic_DNA"/>
</dbReference>
<keyword evidence="3" id="KW-1185">Reference proteome</keyword>
<feature type="compositionally biased region" description="Basic residues" evidence="1">
    <location>
        <begin position="408"/>
        <end position="423"/>
    </location>
</feature>
<dbReference type="InterPro" id="IPR052727">
    <property type="entry name" value="Rab4/Rab5_effector"/>
</dbReference>
<evidence type="ECO:0008006" key="4">
    <source>
        <dbReference type="Google" id="ProtNLM"/>
    </source>
</evidence>
<dbReference type="OMA" id="CTACANY"/>
<evidence type="ECO:0000313" key="3">
    <source>
        <dbReference type="Proteomes" id="UP000011713"/>
    </source>
</evidence>
<sequence length="465" mass="53382">MVAALVSDQERLDLIEQSGDVFVKTQKWLENAKASRTLPEVKDNLITSLETFTIYGSLDAVTDLYLKDEMKMALDFSKSRELAVLKSPTKQRSLDRVSLRWSLLHSPSQLFAIDQDFCYLEVTMPFETTDRRRGWARCLQSVKHKACPTFRKSYGSDVHRAELLYSGLFFEETGELGVLKATVCYNIKRDHVAPLMVQRLLKTQSKRTVELLNHYLKMSTMMLKSRKVSLTRALQLHAERRCGACANQLSKWKPKERCILCRSLICDKCNDIVSRNYRVDRVGQGRVACFACAHRHGTKTVLVTKTRSDDLKARDGGTFADTTYERMKAYQGDGLQDSSISSLSSEEILQSKWCDDEGNPMPVIARKGSSQQHSEQLNQRQSKLFCDSNFLARETLCLPKDHATSQQRQRRRCTTRVSSRRPVNRLDQDLIARGRSRTPWQSQRLTSPRDTRYHRRGSRASRVPI</sequence>
<dbReference type="PANTHER" id="PTHR13510">
    <property type="entry name" value="FYVE-FINGER-CONTAINING RAB5 EFFECTOR PROTEIN RABENOSYN-5-RELATED"/>
    <property type="match status" value="1"/>
</dbReference>
<dbReference type="PANTHER" id="PTHR13510:SF44">
    <property type="entry name" value="RABENOSYN-5"/>
    <property type="match status" value="1"/>
</dbReference>
<protein>
    <recommendedName>
        <fullName evidence="4">FYVE-type domain-containing protein</fullName>
    </recommendedName>
</protein>